<organism evidence="1 2">
    <name type="scientific">Cenarchaeum symbiosum (strain A)</name>
    <dbReference type="NCBI Taxonomy" id="414004"/>
    <lineage>
        <taxon>Archaea</taxon>
        <taxon>Nitrososphaerota</taxon>
        <taxon>Candidatus Cenarchaeales</taxon>
        <taxon>Candidatus Cenarchaeaceae</taxon>
        <taxon>Candidatus Cenarchaeum</taxon>
    </lineage>
</organism>
<dbReference type="Proteomes" id="UP000000758">
    <property type="component" value="Chromosome"/>
</dbReference>
<evidence type="ECO:0000313" key="1">
    <source>
        <dbReference type="EMBL" id="ABK77919.1"/>
    </source>
</evidence>
<dbReference type="KEGG" id="csy:CENSYa_1296"/>
<dbReference type="EnsemblBacteria" id="ABK77919">
    <property type="protein sequence ID" value="ABK77919"/>
    <property type="gene ID" value="CENSYa_1296"/>
</dbReference>
<reference evidence="1 2" key="1">
    <citation type="journal article" date="2006" name="Proc. Natl. Acad. Sci. U.S.A.">
        <title>Genomic analysis of the uncultivated marine crenarchaeote Cenarchaeum symbiosum.</title>
        <authorList>
            <person name="Hallam S.J."/>
            <person name="Konstantinidis K.T."/>
            <person name="Putnam N."/>
            <person name="Schleper C."/>
            <person name="Watanabe Y."/>
            <person name="Sugahara J."/>
            <person name="Preston C."/>
            <person name="de la Torre J."/>
            <person name="Richardson P.M."/>
            <person name="DeLong E.F."/>
        </authorList>
    </citation>
    <scope>NUCLEOTIDE SEQUENCE [LARGE SCALE GENOMIC DNA]</scope>
    <source>
        <strain evidence="2">A</strain>
    </source>
</reference>
<accession>A0RX52</accession>
<dbReference type="STRING" id="414004.CENSYa_1296"/>
<proteinExistence type="predicted"/>
<dbReference type="AlphaFoldDB" id="A0RX52"/>
<name>A0RX52_CENSY</name>
<evidence type="ECO:0000313" key="2">
    <source>
        <dbReference type="Proteomes" id="UP000000758"/>
    </source>
</evidence>
<dbReference type="HOGENOM" id="CLU_2765865_0_0_2"/>
<gene>
    <name evidence="1" type="ordered locus">CENSYa_1296</name>
</gene>
<sequence length="69" mass="7616">MAPGHHDLTTTVRSRGVSHRMNKDNYCLITFVFISGESRLRSAQACPLCVNNAWIFRPDGAKSAPAGQR</sequence>
<protein>
    <submittedName>
        <fullName evidence="1">Uncharacterized protein</fullName>
    </submittedName>
</protein>
<keyword evidence="2" id="KW-1185">Reference proteome</keyword>
<dbReference type="EMBL" id="DP000238">
    <property type="protein sequence ID" value="ABK77919.1"/>
    <property type="molecule type" value="Genomic_DNA"/>
</dbReference>